<organism evidence="1 2">
    <name type="scientific">Melastoma candidum</name>
    <dbReference type="NCBI Taxonomy" id="119954"/>
    <lineage>
        <taxon>Eukaryota</taxon>
        <taxon>Viridiplantae</taxon>
        <taxon>Streptophyta</taxon>
        <taxon>Embryophyta</taxon>
        <taxon>Tracheophyta</taxon>
        <taxon>Spermatophyta</taxon>
        <taxon>Magnoliopsida</taxon>
        <taxon>eudicotyledons</taxon>
        <taxon>Gunneridae</taxon>
        <taxon>Pentapetalae</taxon>
        <taxon>rosids</taxon>
        <taxon>malvids</taxon>
        <taxon>Myrtales</taxon>
        <taxon>Melastomataceae</taxon>
        <taxon>Melastomatoideae</taxon>
        <taxon>Melastomateae</taxon>
        <taxon>Melastoma</taxon>
    </lineage>
</organism>
<sequence>MEFPFGHHHHHHNHRPSSGDGDEDGPGRYPPPGTAVPRPFYGQHPPPPPPSYGGDFYQPPPPSYPPPMTAYPPQQFATEHYPPYQTHQQPTTEHYPPYQTHQQPAVQHVAHETPTPAPQTHHSYYPHLPSFPHHHTQPQSGAGTVVPSELANKATFKVYCKADPDFALTIRDEKVVLARANPNDPYQHWYKDEKYSTRVKDEEGFPCFALVNKATGLAMKHSYGASHPVQLIPYSSDRLDESIQWTMSKDLGGGYRTIRMGRTSSGRSPHIR</sequence>
<comment type="caution">
    <text evidence="1">The sequence shown here is derived from an EMBL/GenBank/DDBJ whole genome shotgun (WGS) entry which is preliminary data.</text>
</comment>
<dbReference type="EMBL" id="CM042881">
    <property type="protein sequence ID" value="KAI4386662.1"/>
    <property type="molecule type" value="Genomic_DNA"/>
</dbReference>
<accession>A0ACB9SEQ4</accession>
<reference evidence="2" key="1">
    <citation type="journal article" date="2023" name="Front. Plant Sci.">
        <title>Chromosomal-level genome assembly of Melastoma candidum provides insights into trichome evolution.</title>
        <authorList>
            <person name="Zhong Y."/>
            <person name="Wu W."/>
            <person name="Sun C."/>
            <person name="Zou P."/>
            <person name="Liu Y."/>
            <person name="Dai S."/>
            <person name="Zhou R."/>
        </authorList>
    </citation>
    <scope>NUCLEOTIDE SEQUENCE [LARGE SCALE GENOMIC DNA]</scope>
</reference>
<gene>
    <name evidence="1" type="ORF">MLD38_004577</name>
</gene>
<evidence type="ECO:0000313" key="1">
    <source>
        <dbReference type="EMBL" id="KAI4386662.1"/>
    </source>
</evidence>
<protein>
    <submittedName>
        <fullName evidence="1">Uncharacterized protein</fullName>
    </submittedName>
</protein>
<name>A0ACB9SEQ4_9MYRT</name>
<dbReference type="Proteomes" id="UP001057402">
    <property type="component" value="Chromosome 2"/>
</dbReference>
<keyword evidence="2" id="KW-1185">Reference proteome</keyword>
<proteinExistence type="predicted"/>
<evidence type="ECO:0000313" key="2">
    <source>
        <dbReference type="Proteomes" id="UP001057402"/>
    </source>
</evidence>